<dbReference type="PANTHER" id="PTHR30349:SF41">
    <property type="entry name" value="INTEGRASE_RECOMBINASE PROTEIN MJ0367-RELATED"/>
    <property type="match status" value="1"/>
</dbReference>
<evidence type="ECO:0000313" key="6">
    <source>
        <dbReference type="Proteomes" id="UP000279422"/>
    </source>
</evidence>
<keyword evidence="3" id="KW-0233">DNA recombination</keyword>
<dbReference type="GO" id="GO:0015074">
    <property type="term" value="P:DNA integration"/>
    <property type="evidence" value="ECO:0007669"/>
    <property type="project" value="InterPro"/>
</dbReference>
<protein>
    <recommendedName>
        <fullName evidence="4">Tyr recombinase domain-containing protein</fullName>
    </recommendedName>
</protein>
<accession>A0A497E475</accession>
<evidence type="ECO:0000259" key="4">
    <source>
        <dbReference type="PROSITE" id="PS51898"/>
    </source>
</evidence>
<sequence>MSRAIVERRAQLARALRIVPYLTSNEVNLLASETRKRRKGERDSLLILPLYQTGLRISEALSLTPSHIESFEGRPLLRIVGKGKKERVVALPENLADKMRAYAYEKKIKINERFFPINRQRAWQILKGGIPKSRITKRVSPHLLRHSDAIERLRQTGNPKALQHHLGHASPFMVMRYLSTLTQEDSLRIQQQVEFEER</sequence>
<evidence type="ECO:0000256" key="1">
    <source>
        <dbReference type="ARBA" id="ARBA00008857"/>
    </source>
</evidence>
<evidence type="ECO:0000256" key="3">
    <source>
        <dbReference type="ARBA" id="ARBA00023172"/>
    </source>
</evidence>
<keyword evidence="2" id="KW-0238">DNA-binding</keyword>
<reference evidence="5 6" key="1">
    <citation type="submission" date="2018-06" db="EMBL/GenBank/DDBJ databases">
        <title>Extensive metabolic versatility and redundancy in microbially diverse, dynamic hydrothermal sediments.</title>
        <authorList>
            <person name="Dombrowski N."/>
            <person name="Teske A."/>
            <person name="Baker B.J."/>
        </authorList>
    </citation>
    <scope>NUCLEOTIDE SEQUENCE [LARGE SCALE GENOMIC DNA]</scope>
    <source>
        <strain evidence="5">B47_G16</strain>
    </source>
</reference>
<dbReference type="EMBL" id="QMPZ01000044">
    <property type="protein sequence ID" value="RLE09463.1"/>
    <property type="molecule type" value="Genomic_DNA"/>
</dbReference>
<dbReference type="SUPFAM" id="SSF56349">
    <property type="entry name" value="DNA breaking-rejoining enzymes"/>
    <property type="match status" value="1"/>
</dbReference>
<name>A0A497E475_UNCAE</name>
<dbReference type="InterPro" id="IPR050090">
    <property type="entry name" value="Tyrosine_recombinase_XerCD"/>
</dbReference>
<organism evidence="5 6">
    <name type="scientific">Aerophobetes bacterium</name>
    <dbReference type="NCBI Taxonomy" id="2030807"/>
    <lineage>
        <taxon>Bacteria</taxon>
        <taxon>Candidatus Aerophobota</taxon>
    </lineage>
</organism>
<dbReference type="PANTHER" id="PTHR30349">
    <property type="entry name" value="PHAGE INTEGRASE-RELATED"/>
    <property type="match status" value="1"/>
</dbReference>
<dbReference type="GO" id="GO:0003677">
    <property type="term" value="F:DNA binding"/>
    <property type="evidence" value="ECO:0007669"/>
    <property type="project" value="UniProtKB-KW"/>
</dbReference>
<evidence type="ECO:0000256" key="2">
    <source>
        <dbReference type="ARBA" id="ARBA00023125"/>
    </source>
</evidence>
<dbReference type="GO" id="GO:0006310">
    <property type="term" value="P:DNA recombination"/>
    <property type="evidence" value="ECO:0007669"/>
    <property type="project" value="UniProtKB-KW"/>
</dbReference>
<gene>
    <name evidence="5" type="ORF">DRJ00_04105</name>
</gene>
<feature type="domain" description="Tyr recombinase" evidence="4">
    <location>
        <begin position="17"/>
        <end position="194"/>
    </location>
</feature>
<proteinExistence type="inferred from homology"/>
<comment type="similarity">
    <text evidence="1">Belongs to the 'phage' integrase family.</text>
</comment>
<dbReference type="Pfam" id="PF00589">
    <property type="entry name" value="Phage_integrase"/>
    <property type="match status" value="1"/>
</dbReference>
<dbReference type="InterPro" id="IPR002104">
    <property type="entry name" value="Integrase_catalytic"/>
</dbReference>
<evidence type="ECO:0000313" key="5">
    <source>
        <dbReference type="EMBL" id="RLE09463.1"/>
    </source>
</evidence>
<comment type="caution">
    <text evidence="5">The sequence shown here is derived from an EMBL/GenBank/DDBJ whole genome shotgun (WGS) entry which is preliminary data.</text>
</comment>
<dbReference type="AlphaFoldDB" id="A0A497E475"/>
<dbReference type="Gene3D" id="1.10.443.10">
    <property type="entry name" value="Intergrase catalytic core"/>
    <property type="match status" value="1"/>
</dbReference>
<dbReference type="InterPro" id="IPR013762">
    <property type="entry name" value="Integrase-like_cat_sf"/>
</dbReference>
<dbReference type="Proteomes" id="UP000279422">
    <property type="component" value="Unassembled WGS sequence"/>
</dbReference>
<dbReference type="PROSITE" id="PS51898">
    <property type="entry name" value="TYR_RECOMBINASE"/>
    <property type="match status" value="1"/>
</dbReference>
<dbReference type="InterPro" id="IPR011010">
    <property type="entry name" value="DNA_brk_join_enz"/>
</dbReference>